<sequence length="82" mass="9363">MVINTIAHIRSRSEYVGDDSRALRTFPCLYKEIGEELGKIKACNLVRQDILCRSAEKRKGGRHQHNNARDSEQHTPTLGRDT</sequence>
<dbReference type="Proteomes" id="UP000037696">
    <property type="component" value="Unassembled WGS sequence"/>
</dbReference>
<reference evidence="2 3" key="1">
    <citation type="submission" date="2015-08" db="EMBL/GenBank/DDBJ databases">
        <title>Genome sequencing of Penicillium nordicum.</title>
        <authorList>
            <person name="Nguyen H.D."/>
            <person name="Seifert K.A."/>
        </authorList>
    </citation>
    <scope>NUCLEOTIDE SEQUENCE [LARGE SCALE GENOMIC DNA]</scope>
    <source>
        <strain evidence="2 3">DAOMC 185683</strain>
    </source>
</reference>
<comment type="caution">
    <text evidence="2">The sequence shown here is derived from an EMBL/GenBank/DDBJ whole genome shotgun (WGS) entry which is preliminary data.</text>
</comment>
<dbReference type="EMBL" id="LHQQ01000116">
    <property type="protein sequence ID" value="KOS42014.1"/>
    <property type="molecule type" value="Genomic_DNA"/>
</dbReference>
<name>A0A0M8P615_9EURO</name>
<feature type="region of interest" description="Disordered" evidence="1">
    <location>
        <begin position="56"/>
        <end position="82"/>
    </location>
</feature>
<evidence type="ECO:0000313" key="2">
    <source>
        <dbReference type="EMBL" id="KOS42014.1"/>
    </source>
</evidence>
<evidence type="ECO:0000313" key="3">
    <source>
        <dbReference type="Proteomes" id="UP000037696"/>
    </source>
</evidence>
<proteinExistence type="predicted"/>
<gene>
    <name evidence="2" type="ORF">ACN38_g7112</name>
</gene>
<dbReference type="AlphaFoldDB" id="A0A0M8P615"/>
<keyword evidence="3" id="KW-1185">Reference proteome</keyword>
<evidence type="ECO:0000256" key="1">
    <source>
        <dbReference type="SAM" id="MobiDB-lite"/>
    </source>
</evidence>
<accession>A0A0M8P615</accession>
<protein>
    <submittedName>
        <fullName evidence="2">Uncharacterized protein</fullName>
    </submittedName>
</protein>
<organism evidence="2 3">
    <name type="scientific">Penicillium nordicum</name>
    <dbReference type="NCBI Taxonomy" id="229535"/>
    <lineage>
        <taxon>Eukaryota</taxon>
        <taxon>Fungi</taxon>
        <taxon>Dikarya</taxon>
        <taxon>Ascomycota</taxon>
        <taxon>Pezizomycotina</taxon>
        <taxon>Eurotiomycetes</taxon>
        <taxon>Eurotiomycetidae</taxon>
        <taxon>Eurotiales</taxon>
        <taxon>Aspergillaceae</taxon>
        <taxon>Penicillium</taxon>
    </lineage>
</organism>